<evidence type="ECO:0000313" key="2">
    <source>
        <dbReference type="EMBL" id="TDD98120.1"/>
    </source>
</evidence>
<dbReference type="InterPro" id="IPR000182">
    <property type="entry name" value="GNAT_dom"/>
</dbReference>
<keyword evidence="2" id="KW-0808">Transferase</keyword>
<dbReference type="EMBL" id="SMKU01000001">
    <property type="protein sequence ID" value="TDD98120.1"/>
    <property type="molecule type" value="Genomic_DNA"/>
</dbReference>
<evidence type="ECO:0000259" key="1">
    <source>
        <dbReference type="PROSITE" id="PS51186"/>
    </source>
</evidence>
<organism evidence="2 3">
    <name type="scientific">Actinomadura rubrisoli</name>
    <dbReference type="NCBI Taxonomy" id="2530368"/>
    <lineage>
        <taxon>Bacteria</taxon>
        <taxon>Bacillati</taxon>
        <taxon>Actinomycetota</taxon>
        <taxon>Actinomycetes</taxon>
        <taxon>Streptosporangiales</taxon>
        <taxon>Thermomonosporaceae</taxon>
        <taxon>Actinomadura</taxon>
    </lineage>
</organism>
<keyword evidence="3" id="KW-1185">Reference proteome</keyword>
<dbReference type="PROSITE" id="PS51186">
    <property type="entry name" value="GNAT"/>
    <property type="match status" value="1"/>
</dbReference>
<dbReference type="SUPFAM" id="SSF55729">
    <property type="entry name" value="Acyl-CoA N-acyltransferases (Nat)"/>
    <property type="match status" value="1"/>
</dbReference>
<name>A0A4R5CHW0_9ACTN</name>
<gene>
    <name evidence="2" type="ORF">E1298_00175</name>
</gene>
<evidence type="ECO:0000313" key="3">
    <source>
        <dbReference type="Proteomes" id="UP000294513"/>
    </source>
</evidence>
<dbReference type="Gene3D" id="3.40.630.30">
    <property type="match status" value="1"/>
</dbReference>
<dbReference type="AlphaFoldDB" id="A0A4R5CHW0"/>
<dbReference type="Proteomes" id="UP000294513">
    <property type="component" value="Unassembled WGS sequence"/>
</dbReference>
<comment type="caution">
    <text evidence="2">The sequence shown here is derived from an EMBL/GenBank/DDBJ whole genome shotgun (WGS) entry which is preliminary data.</text>
</comment>
<dbReference type="Pfam" id="PF00583">
    <property type="entry name" value="Acetyltransf_1"/>
    <property type="match status" value="1"/>
</dbReference>
<feature type="domain" description="N-acetyltransferase" evidence="1">
    <location>
        <begin position="3"/>
        <end position="161"/>
    </location>
</feature>
<proteinExistence type="predicted"/>
<accession>A0A4R5CHW0</accession>
<sequence length="188" mass="20961">MSIETVVVTKDELDMFMPLIVEQQYDAGKEVDLATTRTFFEGVVGDEASFQIMAVEKGVAVGCVMVDPIPNLQFADKVAYAHDVYVTESLRGVRGIGAYLVAAGFVEAMRRGYEFAEGETHPDNRPARRLYDRMAKKLGVSYKEVASVRYLVDLRSGIERARHEPEYLDRLATPRLFSRQSARSGADG</sequence>
<reference evidence="2 3" key="1">
    <citation type="submission" date="2019-03" db="EMBL/GenBank/DDBJ databases">
        <title>Draft genome sequences of novel Actinobacteria.</title>
        <authorList>
            <person name="Sahin N."/>
            <person name="Ay H."/>
            <person name="Saygin H."/>
        </authorList>
    </citation>
    <scope>NUCLEOTIDE SEQUENCE [LARGE SCALE GENOMIC DNA]</scope>
    <source>
        <strain evidence="2 3">H3C3</strain>
    </source>
</reference>
<protein>
    <submittedName>
        <fullName evidence="2">GNAT family N-acetyltransferase</fullName>
    </submittedName>
</protein>
<dbReference type="GO" id="GO:0016747">
    <property type="term" value="F:acyltransferase activity, transferring groups other than amino-acyl groups"/>
    <property type="evidence" value="ECO:0007669"/>
    <property type="project" value="InterPro"/>
</dbReference>
<dbReference type="InterPro" id="IPR016181">
    <property type="entry name" value="Acyl_CoA_acyltransferase"/>
</dbReference>